<sequence>MKVYDTFELPPDKRLLHKRAVRLEWLTILFFACAVALLGVTLGQSQAMKAAWIEDMLGLVPPVAFLVAARYRTRPPNDNFPYGYHRSVSVAFLAASFALLVLGGYVVYDSVVRLVKAERPPIGLMELFGFQFWLGWLMIGALLVTILPAVLLGRAKQRIARELHDKVLFADAEMNRADWLTAAAGILGILGIGAGLWWADAVAAALIGVDIVRDGFRSTRAAAANLMDNRPRVVDGKSPHPLPDRLLVAVRDHEWIADAWLRIREEGHVFAGELVVVPVEGTDRLVERLERLGEWVRAFDWRMHDLVVAPVTRIDADRSE</sequence>
<comment type="subcellular location">
    <subcellularLocation>
        <location evidence="1">Membrane</location>
        <topology evidence="1">Multi-pass membrane protein</topology>
    </subcellularLocation>
</comment>
<dbReference type="NCBIfam" id="TIGR01297">
    <property type="entry name" value="CDF"/>
    <property type="match status" value="1"/>
</dbReference>
<comment type="caution">
    <text evidence="9">The sequence shown here is derived from an EMBL/GenBank/DDBJ whole genome shotgun (WGS) entry which is preliminary data.</text>
</comment>
<organism evidence="9 10">
    <name type="scientific">Virgisporangium aliadipatigenens</name>
    <dbReference type="NCBI Taxonomy" id="741659"/>
    <lineage>
        <taxon>Bacteria</taxon>
        <taxon>Bacillati</taxon>
        <taxon>Actinomycetota</taxon>
        <taxon>Actinomycetes</taxon>
        <taxon>Micromonosporales</taxon>
        <taxon>Micromonosporaceae</taxon>
        <taxon>Virgisporangium</taxon>
    </lineage>
</organism>
<evidence type="ECO:0000256" key="2">
    <source>
        <dbReference type="ARBA" id="ARBA00008114"/>
    </source>
</evidence>
<evidence type="ECO:0000256" key="5">
    <source>
        <dbReference type="ARBA" id="ARBA00022989"/>
    </source>
</evidence>
<dbReference type="SUPFAM" id="SSF161111">
    <property type="entry name" value="Cation efflux protein transmembrane domain-like"/>
    <property type="match status" value="1"/>
</dbReference>
<feature type="transmembrane region" description="Helical" evidence="7">
    <location>
        <begin position="179"/>
        <end position="199"/>
    </location>
</feature>
<dbReference type="InterPro" id="IPR050291">
    <property type="entry name" value="CDF_Transporter"/>
</dbReference>
<dbReference type="Gene3D" id="1.20.1510.10">
    <property type="entry name" value="Cation efflux protein transmembrane domain"/>
    <property type="match status" value="1"/>
</dbReference>
<dbReference type="InterPro" id="IPR027469">
    <property type="entry name" value="Cation_efflux_TMD_sf"/>
</dbReference>
<dbReference type="Proteomes" id="UP000619260">
    <property type="component" value="Unassembled WGS sequence"/>
</dbReference>
<proteinExistence type="inferred from homology"/>
<feature type="transmembrane region" description="Helical" evidence="7">
    <location>
        <begin position="23"/>
        <end position="44"/>
    </location>
</feature>
<dbReference type="Pfam" id="PF01545">
    <property type="entry name" value="Cation_efflux"/>
    <property type="match status" value="1"/>
</dbReference>
<gene>
    <name evidence="9" type="ORF">Val02_86270</name>
</gene>
<keyword evidence="4 7" id="KW-0812">Transmembrane</keyword>
<dbReference type="EMBL" id="BOPF01000054">
    <property type="protein sequence ID" value="GIJ51741.1"/>
    <property type="molecule type" value="Genomic_DNA"/>
</dbReference>
<dbReference type="GO" id="GO:0016020">
    <property type="term" value="C:membrane"/>
    <property type="evidence" value="ECO:0007669"/>
    <property type="project" value="UniProtKB-SubCell"/>
</dbReference>
<keyword evidence="3" id="KW-0813">Transport</keyword>
<evidence type="ECO:0000256" key="6">
    <source>
        <dbReference type="ARBA" id="ARBA00023136"/>
    </source>
</evidence>
<dbReference type="GO" id="GO:0008324">
    <property type="term" value="F:monoatomic cation transmembrane transporter activity"/>
    <property type="evidence" value="ECO:0007669"/>
    <property type="project" value="InterPro"/>
</dbReference>
<dbReference type="InterPro" id="IPR058533">
    <property type="entry name" value="Cation_efflux_TM"/>
</dbReference>
<evidence type="ECO:0000313" key="10">
    <source>
        <dbReference type="Proteomes" id="UP000619260"/>
    </source>
</evidence>
<dbReference type="PANTHER" id="PTHR43840">
    <property type="entry name" value="MITOCHONDRIAL METAL TRANSPORTER 1-RELATED"/>
    <property type="match status" value="1"/>
</dbReference>
<comment type="similarity">
    <text evidence="2">Belongs to the cation diffusion facilitator (CDF) transporter (TC 2.A.4) family.</text>
</comment>
<keyword evidence="10" id="KW-1185">Reference proteome</keyword>
<dbReference type="AlphaFoldDB" id="A0A8J3YXY4"/>
<keyword evidence="6 7" id="KW-0472">Membrane</keyword>
<reference evidence="9" key="1">
    <citation type="submission" date="2021-01" db="EMBL/GenBank/DDBJ databases">
        <title>Whole genome shotgun sequence of Virgisporangium aliadipatigenens NBRC 105644.</title>
        <authorList>
            <person name="Komaki H."/>
            <person name="Tamura T."/>
        </authorList>
    </citation>
    <scope>NUCLEOTIDE SEQUENCE</scope>
    <source>
        <strain evidence="9">NBRC 105644</strain>
    </source>
</reference>
<protein>
    <submittedName>
        <fullName evidence="9">Cobalt transporter</fullName>
    </submittedName>
</protein>
<evidence type="ECO:0000256" key="7">
    <source>
        <dbReference type="SAM" id="Phobius"/>
    </source>
</evidence>
<dbReference type="RefSeq" id="WP_203905138.1">
    <property type="nucleotide sequence ID" value="NZ_BOPF01000054.1"/>
</dbReference>
<evidence type="ECO:0000256" key="3">
    <source>
        <dbReference type="ARBA" id="ARBA00022448"/>
    </source>
</evidence>
<evidence type="ECO:0000313" key="9">
    <source>
        <dbReference type="EMBL" id="GIJ51741.1"/>
    </source>
</evidence>
<name>A0A8J3YXY4_9ACTN</name>
<feature type="transmembrane region" description="Helical" evidence="7">
    <location>
        <begin position="90"/>
        <end position="108"/>
    </location>
</feature>
<keyword evidence="5 7" id="KW-1133">Transmembrane helix</keyword>
<evidence type="ECO:0000256" key="4">
    <source>
        <dbReference type="ARBA" id="ARBA00022692"/>
    </source>
</evidence>
<feature type="transmembrane region" description="Helical" evidence="7">
    <location>
        <begin position="128"/>
        <end position="152"/>
    </location>
</feature>
<evidence type="ECO:0000259" key="8">
    <source>
        <dbReference type="Pfam" id="PF01545"/>
    </source>
</evidence>
<evidence type="ECO:0000256" key="1">
    <source>
        <dbReference type="ARBA" id="ARBA00004141"/>
    </source>
</evidence>
<dbReference type="InterPro" id="IPR002524">
    <property type="entry name" value="Cation_efflux"/>
</dbReference>
<accession>A0A8J3YXY4</accession>
<feature type="domain" description="Cation efflux protein transmembrane" evidence="8">
    <location>
        <begin position="27"/>
        <end position="227"/>
    </location>
</feature>
<dbReference type="PANTHER" id="PTHR43840:SF15">
    <property type="entry name" value="MITOCHONDRIAL METAL TRANSPORTER 1-RELATED"/>
    <property type="match status" value="1"/>
</dbReference>
<feature type="transmembrane region" description="Helical" evidence="7">
    <location>
        <begin position="50"/>
        <end position="69"/>
    </location>
</feature>